<dbReference type="SUPFAM" id="SSF52343">
    <property type="entry name" value="Ferredoxin reductase-like, C-terminal NADP-linked domain"/>
    <property type="match status" value="1"/>
</dbReference>
<dbReference type="PROSITE" id="PS51384">
    <property type="entry name" value="FAD_FR"/>
    <property type="match status" value="1"/>
</dbReference>
<comment type="cofactor">
    <cofactor evidence="2">
        <name>FAD</name>
        <dbReference type="ChEBI" id="CHEBI:57692"/>
    </cofactor>
</comment>
<dbReference type="InterPro" id="IPR029039">
    <property type="entry name" value="Flavoprotein-like_sf"/>
</dbReference>
<evidence type="ECO:0008006" key="12">
    <source>
        <dbReference type="Google" id="ProtNLM"/>
    </source>
</evidence>
<dbReference type="GO" id="GO:0050660">
    <property type="term" value="F:flavin adenine dinucleotide binding"/>
    <property type="evidence" value="ECO:0007669"/>
    <property type="project" value="TreeGrafter"/>
</dbReference>
<dbReference type="InterPro" id="IPR003097">
    <property type="entry name" value="CysJ-like_FAD-binding"/>
</dbReference>
<dbReference type="PROSITE" id="PS50902">
    <property type="entry name" value="FLAVODOXIN_LIKE"/>
    <property type="match status" value="1"/>
</dbReference>
<dbReference type="InterPro" id="IPR001433">
    <property type="entry name" value="OxRdtase_FAD/NAD-bd"/>
</dbReference>
<organism evidence="10 11">
    <name type="scientific">Perkinsus olseni</name>
    <name type="common">Perkinsus atlanticus</name>
    <dbReference type="NCBI Taxonomy" id="32597"/>
    <lineage>
        <taxon>Eukaryota</taxon>
        <taxon>Sar</taxon>
        <taxon>Alveolata</taxon>
        <taxon>Perkinsozoa</taxon>
        <taxon>Perkinsea</taxon>
        <taxon>Perkinsida</taxon>
        <taxon>Perkinsidae</taxon>
        <taxon>Perkinsus</taxon>
    </lineage>
</organism>
<evidence type="ECO:0000256" key="1">
    <source>
        <dbReference type="ARBA" id="ARBA00001917"/>
    </source>
</evidence>
<sequence>MGGRRLLHGNYFTRYLFGSLAVLWIAEYAAACQYGIPRHRNPNWMWSWWLEKQNQIKNGEIPANTPGYAMVKWNNEAEQRWLKTLNVEAMNEDVVIEEDIFFVANVALQFGDRGNTTTQLYCLEHTELKSTELAVLAAVSSGKEDQRSFQRTVRRLRRKKVYVYYGSASGRAEEAAFDLWRELKACKYHTVQVSGPQALDAAPFEEVFDGKERKTVIFIVSTTGQGDCPENMAMFWRKLKGLVARGGVDDTRHKPDCAVFGLGDSKYKYYNVVSRRLYGMLRHLGCSMIHRLGCGDDQHDFGYEQEFDPWVAELLGVDPTRPSRKRQPLEKTLYKVRSCSESTVGQQDDQRHSRATVLWRTCLTPSRAEREAIHLMRFFMPAGAGWHYKPGDVCKVWPVVESGIVKAFVEGTLGRHLTDAVVVEPRFASRELGRRMPCGQAIQLGELFSKYLDITAIPGRYFFSVMGELADEALRKCKDSKIYEEMELLRDKLVEFGSRTPDGKNKRYEYCEAEQMSYAEVLWDFRHVSVPLERLLELIPPIAPRSYSLASCPDLHAFWRAMPMVGSKAPVEGLEFELCVGRVTRTTPLQRVKAGLASTYLTQLGKEDCVRVELARGQTLENSGVDDPRTPLFLMAAGTGVAPIRALVQKRLLEIWEAHDRNSSLGRIDVVLGHRHPGQDFLFAEEWRAIVDENPDLIRVVAAWSRPDEQEVVDLSNSDSTGGYCFTDLGKNALPDRLVGRKTWIQDVLKWALDPAAVLSERSWTKLILGGKSHPMPMQVWQTLCELSPGGEVELNGVKKEGRYFTDTWA</sequence>
<dbReference type="InterPro" id="IPR023173">
    <property type="entry name" value="NADPH_Cyt_P450_Rdtase_alpha"/>
</dbReference>
<feature type="domain" description="Flavodoxin-like" evidence="8">
    <location>
        <begin position="161"/>
        <end position="315"/>
    </location>
</feature>
<dbReference type="Gene3D" id="2.40.30.10">
    <property type="entry name" value="Translation factors"/>
    <property type="match status" value="1"/>
</dbReference>
<keyword evidence="7" id="KW-0560">Oxidoreductase</keyword>
<name>A0A7J6M3T0_PEROL</name>
<dbReference type="InterPro" id="IPR001094">
    <property type="entry name" value="Flavdoxin-like"/>
</dbReference>
<evidence type="ECO:0000256" key="3">
    <source>
        <dbReference type="ARBA" id="ARBA00022630"/>
    </source>
</evidence>
<dbReference type="Pfam" id="PF00667">
    <property type="entry name" value="FAD_binding_1"/>
    <property type="match status" value="1"/>
</dbReference>
<dbReference type="Pfam" id="PF00175">
    <property type="entry name" value="NAD_binding_1"/>
    <property type="match status" value="1"/>
</dbReference>
<evidence type="ECO:0000256" key="6">
    <source>
        <dbReference type="ARBA" id="ARBA00022857"/>
    </source>
</evidence>
<reference evidence="10 11" key="1">
    <citation type="submission" date="2020-04" db="EMBL/GenBank/DDBJ databases">
        <title>Perkinsus olseni comparative genomics.</title>
        <authorList>
            <person name="Bogema D.R."/>
        </authorList>
    </citation>
    <scope>NUCLEOTIDE SEQUENCE [LARGE SCALE GENOMIC DNA]</scope>
    <source>
        <strain evidence="10">ATCC PRA-31</strain>
    </source>
</reference>
<evidence type="ECO:0000256" key="5">
    <source>
        <dbReference type="ARBA" id="ARBA00022827"/>
    </source>
</evidence>
<evidence type="ECO:0000256" key="2">
    <source>
        <dbReference type="ARBA" id="ARBA00001974"/>
    </source>
</evidence>
<evidence type="ECO:0000313" key="11">
    <source>
        <dbReference type="Proteomes" id="UP000572268"/>
    </source>
</evidence>
<dbReference type="InterPro" id="IPR008254">
    <property type="entry name" value="Flavodoxin/NO_synth"/>
</dbReference>
<proteinExistence type="predicted"/>
<evidence type="ECO:0000259" key="8">
    <source>
        <dbReference type="PROSITE" id="PS50902"/>
    </source>
</evidence>
<evidence type="ECO:0000259" key="9">
    <source>
        <dbReference type="PROSITE" id="PS51384"/>
    </source>
</evidence>
<dbReference type="AlphaFoldDB" id="A0A7J6M3T0"/>
<dbReference type="SUPFAM" id="SSF52218">
    <property type="entry name" value="Flavoproteins"/>
    <property type="match status" value="1"/>
</dbReference>
<comment type="cofactor">
    <cofactor evidence="1">
        <name>FMN</name>
        <dbReference type="ChEBI" id="CHEBI:58210"/>
    </cofactor>
</comment>
<dbReference type="EMBL" id="JABANN010000212">
    <property type="protein sequence ID" value="KAF4666164.1"/>
    <property type="molecule type" value="Genomic_DNA"/>
</dbReference>
<dbReference type="InterPro" id="IPR001709">
    <property type="entry name" value="Flavoprot_Pyr_Nucl_cyt_Rdtase"/>
</dbReference>
<keyword evidence="6" id="KW-0521">NADP</keyword>
<evidence type="ECO:0000313" key="10">
    <source>
        <dbReference type="EMBL" id="KAF4666164.1"/>
    </source>
</evidence>
<dbReference type="PANTHER" id="PTHR19384:SF10">
    <property type="entry name" value="NADPH-DEPENDENT DIFLAVIN OXIDOREDUCTASE 1"/>
    <property type="match status" value="1"/>
</dbReference>
<keyword evidence="3" id="KW-0285">Flavoprotein</keyword>
<dbReference type="GO" id="GO:0010181">
    <property type="term" value="F:FMN binding"/>
    <property type="evidence" value="ECO:0007669"/>
    <property type="project" value="InterPro"/>
</dbReference>
<dbReference type="PRINTS" id="PR00369">
    <property type="entry name" value="FLAVODOXIN"/>
</dbReference>
<dbReference type="InterPro" id="IPR017938">
    <property type="entry name" value="Riboflavin_synthase-like_b-brl"/>
</dbReference>
<dbReference type="Gene3D" id="1.20.990.10">
    <property type="entry name" value="NADPH-cytochrome p450 Reductase, Chain A, domain 3"/>
    <property type="match status" value="1"/>
</dbReference>
<feature type="domain" description="FAD-binding FR-type" evidence="9">
    <location>
        <begin position="350"/>
        <end position="635"/>
    </location>
</feature>
<evidence type="ECO:0000256" key="4">
    <source>
        <dbReference type="ARBA" id="ARBA00022643"/>
    </source>
</evidence>
<keyword evidence="4" id="KW-0288">FMN</keyword>
<accession>A0A7J6M3T0</accession>
<dbReference type="Pfam" id="PF00258">
    <property type="entry name" value="Flavodoxin_1"/>
    <property type="match status" value="1"/>
</dbReference>
<evidence type="ECO:0000256" key="7">
    <source>
        <dbReference type="ARBA" id="ARBA00023002"/>
    </source>
</evidence>
<gene>
    <name evidence="10" type="ORF">FOL46_003241</name>
</gene>
<dbReference type="PRINTS" id="PR00371">
    <property type="entry name" value="FPNCR"/>
</dbReference>
<dbReference type="Gene3D" id="3.40.50.360">
    <property type="match status" value="1"/>
</dbReference>
<dbReference type="PANTHER" id="PTHR19384">
    <property type="entry name" value="NITRIC OXIDE SYNTHASE-RELATED"/>
    <property type="match status" value="1"/>
</dbReference>
<protein>
    <recommendedName>
        <fullName evidence="12">NADPH-dependent diflavin oxidoreductase 1</fullName>
    </recommendedName>
</protein>
<keyword evidence="5" id="KW-0274">FAD</keyword>
<dbReference type="Gene3D" id="3.40.50.80">
    <property type="entry name" value="Nucleotide-binding domain of ferredoxin-NADP reductase (FNR) module"/>
    <property type="match status" value="1"/>
</dbReference>
<dbReference type="GO" id="GO:0005829">
    <property type="term" value="C:cytosol"/>
    <property type="evidence" value="ECO:0007669"/>
    <property type="project" value="TreeGrafter"/>
</dbReference>
<comment type="caution">
    <text evidence="10">The sequence shown here is derived from an EMBL/GenBank/DDBJ whole genome shotgun (WGS) entry which is preliminary data.</text>
</comment>
<dbReference type="GO" id="GO:0016491">
    <property type="term" value="F:oxidoreductase activity"/>
    <property type="evidence" value="ECO:0007669"/>
    <property type="project" value="UniProtKB-KW"/>
</dbReference>
<dbReference type="Proteomes" id="UP000572268">
    <property type="component" value="Unassembled WGS sequence"/>
</dbReference>
<dbReference type="InterPro" id="IPR017927">
    <property type="entry name" value="FAD-bd_FR_type"/>
</dbReference>
<dbReference type="SUPFAM" id="SSF63380">
    <property type="entry name" value="Riboflavin synthase domain-like"/>
    <property type="match status" value="1"/>
</dbReference>
<dbReference type="InterPro" id="IPR039261">
    <property type="entry name" value="FNR_nucleotide-bd"/>
</dbReference>